<proteinExistence type="predicted"/>
<evidence type="ECO:0000256" key="1">
    <source>
        <dbReference type="SAM" id="MobiDB-lite"/>
    </source>
</evidence>
<gene>
    <name evidence="2" type="ORF">PR048_005210</name>
</gene>
<feature type="region of interest" description="Disordered" evidence="1">
    <location>
        <begin position="90"/>
        <end position="111"/>
    </location>
</feature>
<dbReference type="EMBL" id="JARBHB010000002">
    <property type="protein sequence ID" value="KAJ8892629.1"/>
    <property type="molecule type" value="Genomic_DNA"/>
</dbReference>
<evidence type="ECO:0000313" key="3">
    <source>
        <dbReference type="Proteomes" id="UP001159363"/>
    </source>
</evidence>
<protein>
    <submittedName>
        <fullName evidence="2">Uncharacterized protein</fullName>
    </submittedName>
</protein>
<name>A0ABQ9I8M2_9NEOP</name>
<dbReference type="Proteomes" id="UP001159363">
    <property type="component" value="Chromosome 2"/>
</dbReference>
<organism evidence="2 3">
    <name type="scientific">Dryococelus australis</name>
    <dbReference type="NCBI Taxonomy" id="614101"/>
    <lineage>
        <taxon>Eukaryota</taxon>
        <taxon>Metazoa</taxon>
        <taxon>Ecdysozoa</taxon>
        <taxon>Arthropoda</taxon>
        <taxon>Hexapoda</taxon>
        <taxon>Insecta</taxon>
        <taxon>Pterygota</taxon>
        <taxon>Neoptera</taxon>
        <taxon>Polyneoptera</taxon>
        <taxon>Phasmatodea</taxon>
        <taxon>Verophasmatodea</taxon>
        <taxon>Anareolatae</taxon>
        <taxon>Phasmatidae</taxon>
        <taxon>Eurycanthinae</taxon>
        <taxon>Dryococelus</taxon>
    </lineage>
</organism>
<comment type="caution">
    <text evidence="2">The sequence shown here is derived from an EMBL/GenBank/DDBJ whole genome shotgun (WGS) entry which is preliminary data.</text>
</comment>
<accession>A0ABQ9I8M2</accession>
<sequence>MVNGNIKVVGEWETIRRIPECGAWSKGSHFGIFQLFLNNSRFLTKSLNTKLEEKTTMKKVEDVENIDYLFPEDPNKLVDRHRIVISKQRVPECKSGGNERSPRKPANQWHSPGRFPLMKIRQWLVRGLNPKVKREEWNTIEESALHVKRQPRRDITCFIKSYTTIHIARNYNKRNYTSVIAVDGSDLLADVSGNVSLEFLNGDEPTSPGPVGWRATDLGCGWLWVRIPGKAWVMDQRWLTGDVKIWRPGGSGSDLRYPCTKVGQTRLLTSIVDPHCPGSPIILCPRSARYPS</sequence>
<keyword evidence="3" id="KW-1185">Reference proteome</keyword>
<reference evidence="2 3" key="1">
    <citation type="submission" date="2023-02" db="EMBL/GenBank/DDBJ databases">
        <title>LHISI_Scaffold_Assembly.</title>
        <authorList>
            <person name="Stuart O.P."/>
            <person name="Cleave R."/>
            <person name="Magrath M.J.L."/>
            <person name="Mikheyev A.S."/>
        </authorList>
    </citation>
    <scope>NUCLEOTIDE SEQUENCE [LARGE SCALE GENOMIC DNA]</scope>
    <source>
        <strain evidence="2">Daus_M_001</strain>
        <tissue evidence="2">Leg muscle</tissue>
    </source>
</reference>
<evidence type="ECO:0000313" key="2">
    <source>
        <dbReference type="EMBL" id="KAJ8892629.1"/>
    </source>
</evidence>